<sequence>MSRIAVSTLASFSTSETSICINASCAELALLIRASKDSLLSTWRTALRARMAATCGMSRPALDDHIPVLLDEIVAALERAEDVAGHPQVGRSTSSDHGLQRLADGFSVEEVVTEYNILRDCMHDLAERNGRGLSGKALHILNGALDTAIGTAIKAYVAQQARDTRQRREDYLAFLAHDLRTPLSAVAVSAHLIDADTSSHAPSSRLRRALDTLQRNVGALTRLVDKVLEENAGLDDDIRLERRDLALWPLAESLVRELQPIADAGRTVLFNQVPETLRVSADATMLRRILQNLVSNAIKHAHGGEVRITASERDGEPGTVVCEVADNGSGIPADRLPHIFEKFESDDREQGDLGLGLTICRSFVQAHGGEIAAGARAGGGTVMRFTLPAQRD</sequence>
<evidence type="ECO:0000313" key="9">
    <source>
        <dbReference type="Proteomes" id="UP000887222"/>
    </source>
</evidence>
<dbReference type="Gene3D" id="3.30.565.10">
    <property type="entry name" value="Histidine kinase-like ATPase, C-terminal domain"/>
    <property type="match status" value="1"/>
</dbReference>
<dbReference type="SUPFAM" id="SSF47384">
    <property type="entry name" value="Homodimeric domain of signal transducing histidine kinase"/>
    <property type="match status" value="1"/>
</dbReference>
<dbReference type="CDD" id="cd00075">
    <property type="entry name" value="HATPase"/>
    <property type="match status" value="1"/>
</dbReference>
<comment type="catalytic activity">
    <reaction evidence="1">
        <text>ATP + protein L-histidine = ADP + protein N-phospho-L-histidine.</text>
        <dbReference type="EC" id="2.7.13.3"/>
    </reaction>
</comment>
<dbReference type="PROSITE" id="PS50109">
    <property type="entry name" value="HIS_KIN"/>
    <property type="match status" value="1"/>
</dbReference>
<comment type="caution">
    <text evidence="8">The sequence shown here is derived from an EMBL/GenBank/DDBJ whole genome shotgun (WGS) entry which is preliminary data.</text>
</comment>
<dbReference type="Proteomes" id="UP000887222">
    <property type="component" value="Unassembled WGS sequence"/>
</dbReference>
<dbReference type="InterPro" id="IPR050736">
    <property type="entry name" value="Sensor_HK_Regulatory"/>
</dbReference>
<dbReference type="InterPro" id="IPR004358">
    <property type="entry name" value="Sig_transdc_His_kin-like_C"/>
</dbReference>
<evidence type="ECO:0000256" key="1">
    <source>
        <dbReference type="ARBA" id="ARBA00000085"/>
    </source>
</evidence>
<evidence type="ECO:0000256" key="6">
    <source>
        <dbReference type="ARBA" id="ARBA00023012"/>
    </source>
</evidence>
<dbReference type="EMBL" id="BPMK01000006">
    <property type="protein sequence ID" value="GIZ51700.1"/>
    <property type="molecule type" value="Genomic_DNA"/>
</dbReference>
<accession>A0ABQ4Q4H5</accession>
<keyword evidence="5" id="KW-0418">Kinase</keyword>
<keyword evidence="6" id="KW-0902">Two-component regulatory system</keyword>
<evidence type="ECO:0000256" key="2">
    <source>
        <dbReference type="ARBA" id="ARBA00012438"/>
    </source>
</evidence>
<dbReference type="SMART" id="SM00388">
    <property type="entry name" value="HisKA"/>
    <property type="match status" value="1"/>
</dbReference>
<reference evidence="8 9" key="1">
    <citation type="journal article" date="2022" name="Int. J. Syst. Evol. Microbiol.">
        <title>Noviherbaspirillum aridicola sp. nov., isolated from an arid soil in Pakistan.</title>
        <authorList>
            <person name="Khan I.U."/>
            <person name="Saqib M."/>
            <person name="Amin A."/>
            <person name="Hussain F."/>
            <person name="Li L."/>
            <person name="Liu Y.H."/>
            <person name="Fang B.Z."/>
            <person name="Ahmed I."/>
            <person name="Li W.J."/>
        </authorList>
    </citation>
    <scope>NUCLEOTIDE SEQUENCE [LARGE SCALE GENOMIC DNA]</scope>
    <source>
        <strain evidence="8 9">NCCP-691</strain>
    </source>
</reference>
<evidence type="ECO:0000313" key="8">
    <source>
        <dbReference type="EMBL" id="GIZ51700.1"/>
    </source>
</evidence>
<evidence type="ECO:0000256" key="4">
    <source>
        <dbReference type="ARBA" id="ARBA00022679"/>
    </source>
</evidence>
<dbReference type="InterPro" id="IPR003661">
    <property type="entry name" value="HisK_dim/P_dom"/>
</dbReference>
<evidence type="ECO:0000259" key="7">
    <source>
        <dbReference type="PROSITE" id="PS50109"/>
    </source>
</evidence>
<proteinExistence type="predicted"/>
<evidence type="ECO:0000256" key="5">
    <source>
        <dbReference type="ARBA" id="ARBA00022777"/>
    </source>
</evidence>
<dbReference type="EC" id="2.7.13.3" evidence="2"/>
<dbReference type="PANTHER" id="PTHR43711">
    <property type="entry name" value="TWO-COMPONENT HISTIDINE KINASE"/>
    <property type="match status" value="1"/>
</dbReference>
<dbReference type="Gene3D" id="1.10.287.130">
    <property type="match status" value="1"/>
</dbReference>
<dbReference type="InterPro" id="IPR003594">
    <property type="entry name" value="HATPase_dom"/>
</dbReference>
<dbReference type="InterPro" id="IPR005467">
    <property type="entry name" value="His_kinase_dom"/>
</dbReference>
<name>A0ABQ4Q4H5_9BURK</name>
<dbReference type="CDD" id="cd00082">
    <property type="entry name" value="HisKA"/>
    <property type="match status" value="1"/>
</dbReference>
<gene>
    <name evidence="8" type="ORF">NCCP691_17140</name>
</gene>
<protein>
    <recommendedName>
        <fullName evidence="2">histidine kinase</fullName>
        <ecNumber evidence="2">2.7.13.3</ecNumber>
    </recommendedName>
</protein>
<feature type="domain" description="Histidine kinase" evidence="7">
    <location>
        <begin position="174"/>
        <end position="391"/>
    </location>
</feature>
<dbReference type="PANTHER" id="PTHR43711:SF1">
    <property type="entry name" value="HISTIDINE KINASE 1"/>
    <property type="match status" value="1"/>
</dbReference>
<dbReference type="SUPFAM" id="SSF55874">
    <property type="entry name" value="ATPase domain of HSP90 chaperone/DNA topoisomerase II/histidine kinase"/>
    <property type="match status" value="1"/>
</dbReference>
<keyword evidence="3" id="KW-0597">Phosphoprotein</keyword>
<dbReference type="PRINTS" id="PR00344">
    <property type="entry name" value="BCTRLSENSOR"/>
</dbReference>
<dbReference type="InterPro" id="IPR036890">
    <property type="entry name" value="HATPase_C_sf"/>
</dbReference>
<evidence type="ECO:0000256" key="3">
    <source>
        <dbReference type="ARBA" id="ARBA00022553"/>
    </source>
</evidence>
<dbReference type="Pfam" id="PF02518">
    <property type="entry name" value="HATPase_c"/>
    <property type="match status" value="1"/>
</dbReference>
<dbReference type="InterPro" id="IPR036097">
    <property type="entry name" value="HisK_dim/P_sf"/>
</dbReference>
<keyword evidence="9" id="KW-1185">Reference proteome</keyword>
<keyword evidence="4" id="KW-0808">Transferase</keyword>
<organism evidence="8 9">
    <name type="scientific">Noviherbaspirillum aridicola</name>
    <dbReference type="NCBI Taxonomy" id="2849687"/>
    <lineage>
        <taxon>Bacteria</taxon>
        <taxon>Pseudomonadati</taxon>
        <taxon>Pseudomonadota</taxon>
        <taxon>Betaproteobacteria</taxon>
        <taxon>Burkholderiales</taxon>
        <taxon>Oxalobacteraceae</taxon>
        <taxon>Noviherbaspirillum</taxon>
    </lineage>
</organism>
<dbReference type="SMART" id="SM00387">
    <property type="entry name" value="HATPase_c"/>
    <property type="match status" value="1"/>
</dbReference>
<dbReference type="Pfam" id="PF00512">
    <property type="entry name" value="HisKA"/>
    <property type="match status" value="1"/>
</dbReference>